<comment type="caution">
    <text evidence="2">The sequence shown here is derived from an EMBL/GenBank/DDBJ whole genome shotgun (WGS) entry which is preliminary data.</text>
</comment>
<dbReference type="AlphaFoldDB" id="A0A922SKF1"/>
<name>A0A922SKF1_SPOEX</name>
<dbReference type="InterPro" id="IPR038717">
    <property type="entry name" value="Tc1-like_DDE_dom"/>
</dbReference>
<dbReference type="InterPro" id="IPR036397">
    <property type="entry name" value="RNaseH_sf"/>
</dbReference>
<dbReference type="Pfam" id="PF13358">
    <property type="entry name" value="DDE_3"/>
    <property type="match status" value="1"/>
</dbReference>
<accession>A0A922SKF1</accession>
<protein>
    <recommendedName>
        <fullName evidence="1">Tc1-like transposase DDE domain-containing protein</fullName>
    </recommendedName>
</protein>
<feature type="domain" description="Tc1-like transposase DDE" evidence="1">
    <location>
        <begin position="4"/>
        <end position="124"/>
    </location>
</feature>
<dbReference type="Gene3D" id="3.30.420.10">
    <property type="entry name" value="Ribonuclease H-like superfamily/Ribonuclease H"/>
    <property type="match status" value="1"/>
</dbReference>
<evidence type="ECO:0000313" key="3">
    <source>
        <dbReference type="Proteomes" id="UP000814243"/>
    </source>
</evidence>
<evidence type="ECO:0000313" key="2">
    <source>
        <dbReference type="EMBL" id="KAH9640368.1"/>
    </source>
</evidence>
<dbReference type="PANTHER" id="PTHR33939:SF1">
    <property type="entry name" value="DUF4371 DOMAIN-CONTAINING PROTEIN"/>
    <property type="match status" value="1"/>
</dbReference>
<dbReference type="PANTHER" id="PTHR33939">
    <property type="entry name" value="PROTEIN CBG22215"/>
    <property type="match status" value="1"/>
</dbReference>
<organism evidence="2 3">
    <name type="scientific">Spodoptera exigua</name>
    <name type="common">Beet armyworm</name>
    <name type="synonym">Noctua fulgens</name>
    <dbReference type="NCBI Taxonomy" id="7107"/>
    <lineage>
        <taxon>Eukaryota</taxon>
        <taxon>Metazoa</taxon>
        <taxon>Ecdysozoa</taxon>
        <taxon>Arthropoda</taxon>
        <taxon>Hexapoda</taxon>
        <taxon>Insecta</taxon>
        <taxon>Pterygota</taxon>
        <taxon>Neoptera</taxon>
        <taxon>Endopterygota</taxon>
        <taxon>Lepidoptera</taxon>
        <taxon>Glossata</taxon>
        <taxon>Ditrysia</taxon>
        <taxon>Noctuoidea</taxon>
        <taxon>Noctuidae</taxon>
        <taxon>Amphipyrinae</taxon>
        <taxon>Spodoptera</taxon>
    </lineage>
</organism>
<sequence length="127" mass="14954">MADYHHNMNAVNFNKWLREKLIPNLNEPSVIVMDNASYHSIIVNKAPTSQNRKNDIREWLTLNNILFEDYHRKAELRCFVNRNTPGPVYEADELLKENGHEVLRLPPYHCDLNAIELIWSLAKRSDK</sequence>
<evidence type="ECO:0000259" key="1">
    <source>
        <dbReference type="Pfam" id="PF13358"/>
    </source>
</evidence>
<gene>
    <name evidence="2" type="ORF">HF086_003054</name>
</gene>
<dbReference type="GO" id="GO:0003676">
    <property type="term" value="F:nucleic acid binding"/>
    <property type="evidence" value="ECO:0007669"/>
    <property type="project" value="InterPro"/>
</dbReference>
<reference evidence="2" key="1">
    <citation type="journal article" date="2021" name="G3 (Bethesda)">
        <title>Genome and transcriptome analysis of the beet armyworm Spodoptera exigua reveals targets for pest control. .</title>
        <authorList>
            <person name="Simon S."/>
            <person name="Breeschoten T."/>
            <person name="Jansen H.J."/>
            <person name="Dirks R.P."/>
            <person name="Schranz M.E."/>
            <person name="Ros V.I.D."/>
        </authorList>
    </citation>
    <scope>NUCLEOTIDE SEQUENCE</scope>
    <source>
        <strain evidence="2">TB_SE_WUR_2020</strain>
    </source>
</reference>
<dbReference type="EMBL" id="JACEFF010000283">
    <property type="protein sequence ID" value="KAH9640368.1"/>
    <property type="molecule type" value="Genomic_DNA"/>
</dbReference>
<proteinExistence type="predicted"/>
<dbReference type="Proteomes" id="UP000814243">
    <property type="component" value="Unassembled WGS sequence"/>
</dbReference>